<evidence type="ECO:0000313" key="1">
    <source>
        <dbReference type="EMBL" id="AYP68760.1"/>
    </source>
</evidence>
<gene>
    <name evidence="1" type="ORF">BpsS36_00054</name>
</gene>
<organism evidence="1 2">
    <name type="scientific">Bacillus phage vB_BpsS-36</name>
    <dbReference type="NCBI Taxonomy" id="2419622"/>
    <lineage>
        <taxon>Viruses</taxon>
        <taxon>Duplodnaviria</taxon>
        <taxon>Heunggongvirae</taxon>
        <taxon>Uroviricota</taxon>
        <taxon>Caudoviricetes</taxon>
        <taxon>Ehrlichviridae</taxon>
        <taxon>Nairobivirus</taxon>
        <taxon>Nairobivirus nv36</taxon>
    </lineage>
</organism>
<sequence>MKQLNERQESILLSLKRLDFLNRDQLQRLHRLGKVRNANRILSELSLYLQSFREGYQSIYYLSKLGREYVDSQKVRRKNQFVNHVIMRNDYFLHVGAPSSFKNEIKLTDGVDTVIVDAIYKKDNRYIMLEVDSTQKMKANREKVNKYKSIMKRGAVQQSWGYFPHIVWLTTTELRRKQLKELCKDLPCEVYTIQDIK</sequence>
<protein>
    <recommendedName>
        <fullName evidence="3">Replication-relaxation</fullName>
    </recommendedName>
</protein>
<evidence type="ECO:0008006" key="3">
    <source>
        <dbReference type="Google" id="ProtNLM"/>
    </source>
</evidence>
<dbReference type="InterPro" id="IPR025855">
    <property type="entry name" value="Replic_Relax"/>
</dbReference>
<name>A0A3G3BX58_9CAUD</name>
<dbReference type="EMBL" id="MH884513">
    <property type="protein sequence ID" value="AYP68760.1"/>
    <property type="molecule type" value="Genomic_DNA"/>
</dbReference>
<reference evidence="1 2" key="1">
    <citation type="submission" date="2018-09" db="EMBL/GenBank/DDBJ databases">
        <title>Comparative Genomic Analysis of Eight Novel Haloalkaliphilic Bacteriophages from Lake Elmenteita, Kenya.</title>
        <authorList>
            <person name="Akhwale J.K."/>
        </authorList>
    </citation>
    <scope>NUCLEOTIDE SEQUENCE [LARGE SCALE GENOMIC DNA]</scope>
</reference>
<proteinExistence type="predicted"/>
<dbReference type="Proteomes" id="UP000275945">
    <property type="component" value="Segment"/>
</dbReference>
<dbReference type="Pfam" id="PF13814">
    <property type="entry name" value="Replic_Relax"/>
    <property type="match status" value="1"/>
</dbReference>
<keyword evidence="2" id="KW-1185">Reference proteome</keyword>
<accession>A0A3G3BX58</accession>
<evidence type="ECO:0000313" key="2">
    <source>
        <dbReference type="Proteomes" id="UP000275945"/>
    </source>
</evidence>